<dbReference type="InterPro" id="IPR029069">
    <property type="entry name" value="HotDog_dom_sf"/>
</dbReference>
<feature type="compositionally biased region" description="Basic and acidic residues" evidence="1">
    <location>
        <begin position="96"/>
        <end position="110"/>
    </location>
</feature>
<dbReference type="SUPFAM" id="SSF54637">
    <property type="entry name" value="Thioesterase/thiol ester dehydrase-isomerase"/>
    <property type="match status" value="1"/>
</dbReference>
<dbReference type="Proteomes" id="UP001500449">
    <property type="component" value="Unassembled WGS sequence"/>
</dbReference>
<comment type="caution">
    <text evidence="3">The sequence shown here is derived from an EMBL/GenBank/DDBJ whole genome shotgun (WGS) entry which is preliminary data.</text>
</comment>
<gene>
    <name evidence="3" type="ORF">GCM10009836_44020</name>
</gene>
<accession>A0ABN2N9G3</accession>
<reference evidence="3 4" key="1">
    <citation type="journal article" date="2019" name="Int. J. Syst. Evol. Microbiol.">
        <title>The Global Catalogue of Microorganisms (GCM) 10K type strain sequencing project: providing services to taxonomists for standard genome sequencing and annotation.</title>
        <authorList>
            <consortium name="The Broad Institute Genomics Platform"/>
            <consortium name="The Broad Institute Genome Sequencing Center for Infectious Disease"/>
            <person name="Wu L."/>
            <person name="Ma J."/>
        </authorList>
    </citation>
    <scope>NUCLEOTIDE SEQUENCE [LARGE SCALE GENOMIC DNA]</scope>
    <source>
        <strain evidence="3 4">JCM 16009</strain>
    </source>
</reference>
<evidence type="ECO:0000256" key="1">
    <source>
        <dbReference type="SAM" id="MobiDB-lite"/>
    </source>
</evidence>
<name>A0ABN2N9G3_9PSEU</name>
<feature type="domain" description="Thioesterase" evidence="2">
    <location>
        <begin position="12"/>
        <end position="86"/>
    </location>
</feature>
<dbReference type="PANTHER" id="PTHR47260:SF3">
    <property type="entry name" value="THIOESTERASE FAMILY PROTEIN (AFU_ORTHOLOGUE AFUA_7G03960)"/>
    <property type="match status" value="1"/>
</dbReference>
<protein>
    <recommendedName>
        <fullName evidence="2">Thioesterase domain-containing protein</fullName>
    </recommendedName>
</protein>
<evidence type="ECO:0000313" key="3">
    <source>
        <dbReference type="EMBL" id="GAA1858989.1"/>
    </source>
</evidence>
<dbReference type="InterPro" id="IPR006683">
    <property type="entry name" value="Thioestr_dom"/>
</dbReference>
<feature type="region of interest" description="Disordered" evidence="1">
    <location>
        <begin position="84"/>
        <end position="110"/>
    </location>
</feature>
<proteinExistence type="predicted"/>
<evidence type="ECO:0000259" key="2">
    <source>
        <dbReference type="Pfam" id="PF03061"/>
    </source>
</evidence>
<keyword evidence="4" id="KW-1185">Reference proteome</keyword>
<dbReference type="PANTHER" id="PTHR47260">
    <property type="entry name" value="UPF0644 PROTEIN PB2B4.06"/>
    <property type="match status" value="1"/>
</dbReference>
<organism evidence="3 4">
    <name type="scientific">Pseudonocardia ailaonensis</name>
    <dbReference type="NCBI Taxonomy" id="367279"/>
    <lineage>
        <taxon>Bacteria</taxon>
        <taxon>Bacillati</taxon>
        <taxon>Actinomycetota</taxon>
        <taxon>Actinomycetes</taxon>
        <taxon>Pseudonocardiales</taxon>
        <taxon>Pseudonocardiaceae</taxon>
        <taxon>Pseudonocardia</taxon>
    </lineage>
</organism>
<dbReference type="EMBL" id="BAAAQK010000017">
    <property type="protein sequence ID" value="GAA1858989.1"/>
    <property type="molecule type" value="Genomic_DNA"/>
</dbReference>
<dbReference type="Gene3D" id="3.10.129.10">
    <property type="entry name" value="Hotdog Thioesterase"/>
    <property type="match status" value="1"/>
</dbReference>
<dbReference type="InterPro" id="IPR052061">
    <property type="entry name" value="PTE-AB_protein"/>
</dbReference>
<dbReference type="CDD" id="cd03443">
    <property type="entry name" value="PaaI_thioesterase"/>
    <property type="match status" value="1"/>
</dbReference>
<dbReference type="Pfam" id="PF03061">
    <property type="entry name" value="4HBT"/>
    <property type="match status" value="1"/>
</dbReference>
<evidence type="ECO:0000313" key="4">
    <source>
        <dbReference type="Proteomes" id="UP001500449"/>
    </source>
</evidence>
<sequence length="110" mass="11631">MRLPRRYQGGGGGAAHGGFIAAVLDEVSGLVAMTFGRLAVTKSLEIRFRRPMPVGVRLQVEAGVVGVSGREWWVDSRISDGDGADVASGSGVFVEPRTRGGRRSEPPRPA</sequence>